<dbReference type="RefSeq" id="WP_016172728.1">
    <property type="nucleotide sequence ID" value="NZ_ASWK01000001.1"/>
</dbReference>
<keyword evidence="1" id="KW-0812">Transmembrane</keyword>
<organism evidence="3 4">
    <name type="scientific">Enterococcus dispar ATCC 51266</name>
    <dbReference type="NCBI Taxonomy" id="1139219"/>
    <lineage>
        <taxon>Bacteria</taxon>
        <taxon>Bacillati</taxon>
        <taxon>Bacillota</taxon>
        <taxon>Bacilli</taxon>
        <taxon>Lactobacillales</taxon>
        <taxon>Enterococcaceae</taxon>
        <taxon>Enterococcus</taxon>
    </lineage>
</organism>
<evidence type="ECO:0000259" key="2">
    <source>
        <dbReference type="Pfam" id="PF00144"/>
    </source>
</evidence>
<reference evidence="3 4" key="1">
    <citation type="submission" date="2013-03" db="EMBL/GenBank/DDBJ databases">
        <title>The Genome Sequence of Enterococcus dispar ATCC_51266 (Illumina only assembly).</title>
        <authorList>
            <consortium name="The Broad Institute Genomics Platform"/>
            <consortium name="The Broad Institute Genome Sequencing Center for Infectious Disease"/>
            <person name="Earl A."/>
            <person name="Russ C."/>
            <person name="Gilmore M."/>
            <person name="Surin D."/>
            <person name="Walker B."/>
            <person name="Young S."/>
            <person name="Zeng Q."/>
            <person name="Gargeya S."/>
            <person name="Fitzgerald M."/>
            <person name="Haas B."/>
            <person name="Abouelleil A."/>
            <person name="Allen A.W."/>
            <person name="Alvarado L."/>
            <person name="Arachchi H.M."/>
            <person name="Berlin A.M."/>
            <person name="Chapman S.B."/>
            <person name="Gainer-Dewar J."/>
            <person name="Goldberg J."/>
            <person name="Griggs A."/>
            <person name="Gujja S."/>
            <person name="Hansen M."/>
            <person name="Howarth C."/>
            <person name="Imamovic A."/>
            <person name="Ireland A."/>
            <person name="Larimer J."/>
            <person name="McCowan C."/>
            <person name="Murphy C."/>
            <person name="Pearson M."/>
            <person name="Poon T.W."/>
            <person name="Priest M."/>
            <person name="Roberts A."/>
            <person name="Saif S."/>
            <person name="Shea T."/>
            <person name="Sisk P."/>
            <person name="Sykes S."/>
            <person name="Wortman J."/>
            <person name="Nusbaum C."/>
            <person name="Birren B."/>
        </authorList>
    </citation>
    <scope>NUCLEOTIDE SEQUENCE [LARGE SCALE GENOMIC DNA]</scope>
    <source>
        <strain evidence="3 4">ATCC 51266</strain>
    </source>
</reference>
<dbReference type="PATRIC" id="fig|1139219.3.peg.1520"/>
<sequence>MHGRHFKNKKNRLIYPLIVLFIIGGLSYWLYGNKESLFFATASTTENNEEPPTTSTSYSENQNEVVNEDTITTPLSADDYQNLSKDILAPVGESFDTRLKLDNFVGTALIVKKGQIILQQGYGYQDFANQKRNSIASLYQIGSVQKSLTATLIYKQIEAGRLTLDTPLSQFFPQIYGSENITIRQMLHMTSGLGLPEIPLSVNSEAEVVNFAVNNAQIKYSGRFFYSPVNYILLAGILREITHTSYAQLIQNTFGNQLGLKQIVQYPNWYQNSNHTVSYGGKDAADYSQVVTEKKGQFVRELGTGNLGMTAGDLYWYYHQLLAGTLVSSDVLNAAWQRETDATYNGGQYDKGLYLRANGMIASQHCMVLISKDGQDAVLLLSNHGNVINQKTLMGVLYQDLTGVPAKF</sequence>
<name>S1ND38_9ENTE</name>
<dbReference type="EMBL" id="AHYR01000005">
    <property type="protein sequence ID" value="EOT41386.1"/>
    <property type="molecule type" value="Genomic_DNA"/>
</dbReference>
<evidence type="ECO:0000313" key="3">
    <source>
        <dbReference type="EMBL" id="EOT41386.1"/>
    </source>
</evidence>
<dbReference type="InterPro" id="IPR001466">
    <property type="entry name" value="Beta-lactam-related"/>
</dbReference>
<gene>
    <name evidence="3" type="ORF">OMK_01558</name>
</gene>
<dbReference type="InterPro" id="IPR050491">
    <property type="entry name" value="AmpC-like"/>
</dbReference>
<feature type="domain" description="Beta-lactamase-related" evidence="2">
    <location>
        <begin position="108"/>
        <end position="374"/>
    </location>
</feature>
<dbReference type="PANTHER" id="PTHR46825:SF9">
    <property type="entry name" value="BETA-LACTAMASE-RELATED DOMAIN-CONTAINING PROTEIN"/>
    <property type="match status" value="1"/>
</dbReference>
<keyword evidence="1" id="KW-1133">Transmembrane helix</keyword>
<protein>
    <recommendedName>
        <fullName evidence="2">Beta-lactamase-related domain-containing protein</fullName>
    </recommendedName>
</protein>
<dbReference type="Proteomes" id="UP000014127">
    <property type="component" value="Unassembled WGS sequence"/>
</dbReference>
<evidence type="ECO:0000256" key="1">
    <source>
        <dbReference type="SAM" id="Phobius"/>
    </source>
</evidence>
<dbReference type="OrthoDB" id="2151402at2"/>
<dbReference type="Gene3D" id="3.40.710.10">
    <property type="entry name" value="DD-peptidase/beta-lactamase superfamily"/>
    <property type="match status" value="1"/>
</dbReference>
<dbReference type="STRING" id="44009.RV01_GL000532"/>
<accession>S1ND38</accession>
<keyword evidence="1" id="KW-0472">Membrane</keyword>
<proteinExistence type="predicted"/>
<dbReference type="HOGENOM" id="CLU_020027_3_0_9"/>
<dbReference type="Pfam" id="PF00144">
    <property type="entry name" value="Beta-lactamase"/>
    <property type="match status" value="1"/>
</dbReference>
<evidence type="ECO:0000313" key="4">
    <source>
        <dbReference type="Proteomes" id="UP000014127"/>
    </source>
</evidence>
<keyword evidence="4" id="KW-1185">Reference proteome</keyword>
<dbReference type="AlphaFoldDB" id="S1ND38"/>
<comment type="caution">
    <text evidence="3">The sequence shown here is derived from an EMBL/GenBank/DDBJ whole genome shotgun (WGS) entry which is preliminary data.</text>
</comment>
<dbReference type="InterPro" id="IPR012338">
    <property type="entry name" value="Beta-lactam/transpept-like"/>
</dbReference>
<feature type="transmembrane region" description="Helical" evidence="1">
    <location>
        <begin position="12"/>
        <end position="31"/>
    </location>
</feature>
<dbReference type="SUPFAM" id="SSF56601">
    <property type="entry name" value="beta-lactamase/transpeptidase-like"/>
    <property type="match status" value="1"/>
</dbReference>
<dbReference type="eggNOG" id="COG1680">
    <property type="taxonomic scope" value="Bacteria"/>
</dbReference>
<dbReference type="PANTHER" id="PTHR46825">
    <property type="entry name" value="D-ALANYL-D-ALANINE-CARBOXYPEPTIDASE/ENDOPEPTIDASE AMPH"/>
    <property type="match status" value="1"/>
</dbReference>